<keyword evidence="5" id="KW-0966">Cell projection</keyword>
<feature type="domain" description="DUF4200" evidence="4">
    <location>
        <begin position="91"/>
        <end position="209"/>
    </location>
</feature>
<comment type="caution">
    <text evidence="5">The sequence shown here is derived from an EMBL/GenBank/DDBJ whole genome shotgun (WGS) entry which is preliminary data.</text>
</comment>
<reference evidence="5 6" key="1">
    <citation type="submission" date="2024-11" db="EMBL/GenBank/DDBJ databases">
        <title>Adaptive evolution of stress response genes in parasites aligns with host niche diversity.</title>
        <authorList>
            <person name="Hahn C."/>
            <person name="Resl P."/>
        </authorList>
    </citation>
    <scope>NUCLEOTIDE SEQUENCE [LARGE SCALE GENOMIC DNA]</scope>
    <source>
        <strain evidence="5">EGGRZ-B1_66</strain>
        <tissue evidence="5">Body</tissue>
    </source>
</reference>
<organism evidence="5 6">
    <name type="scientific">Cichlidogyrus casuarinus</name>
    <dbReference type="NCBI Taxonomy" id="1844966"/>
    <lineage>
        <taxon>Eukaryota</taxon>
        <taxon>Metazoa</taxon>
        <taxon>Spiralia</taxon>
        <taxon>Lophotrochozoa</taxon>
        <taxon>Platyhelminthes</taxon>
        <taxon>Monogenea</taxon>
        <taxon>Monopisthocotylea</taxon>
        <taxon>Dactylogyridea</taxon>
        <taxon>Ancyrocephalidae</taxon>
        <taxon>Cichlidogyrus</taxon>
    </lineage>
</organism>
<feature type="compositionally biased region" description="Basic residues" evidence="3">
    <location>
        <begin position="215"/>
        <end position="230"/>
    </location>
</feature>
<accession>A0ABD2QG89</accession>
<dbReference type="AlphaFoldDB" id="A0ABD2QG89"/>
<feature type="compositionally biased region" description="Polar residues" evidence="3">
    <location>
        <begin position="257"/>
        <end position="272"/>
    </location>
</feature>
<evidence type="ECO:0000313" key="5">
    <source>
        <dbReference type="EMBL" id="KAL3318485.1"/>
    </source>
</evidence>
<evidence type="ECO:0000256" key="1">
    <source>
        <dbReference type="ARBA" id="ARBA00023054"/>
    </source>
</evidence>
<dbReference type="PANTHER" id="PTHR21683">
    <property type="entry name" value="COILED-COIL DOMAIN-CONTAINING PROTEIN 42 LIKE-2-LIKE-RELATED"/>
    <property type="match status" value="1"/>
</dbReference>
<feature type="region of interest" description="Disordered" evidence="3">
    <location>
        <begin position="253"/>
        <end position="275"/>
    </location>
</feature>
<keyword evidence="5" id="KW-0282">Flagellum</keyword>
<evidence type="ECO:0000256" key="3">
    <source>
        <dbReference type="SAM" id="MobiDB-lite"/>
    </source>
</evidence>
<dbReference type="PANTHER" id="PTHR21683:SF3">
    <property type="entry name" value="CILIA AND FLAGELLA ASSOCIATED PROTEIN 100"/>
    <property type="match status" value="1"/>
</dbReference>
<dbReference type="InterPro" id="IPR025252">
    <property type="entry name" value="DUF4200"/>
</dbReference>
<feature type="coiled-coil region" evidence="2">
    <location>
        <begin position="297"/>
        <end position="331"/>
    </location>
</feature>
<keyword evidence="5" id="KW-0969">Cilium</keyword>
<feature type="coiled-coil region" evidence="2">
    <location>
        <begin position="158"/>
        <end position="192"/>
    </location>
</feature>
<name>A0ABD2QG89_9PLAT</name>
<gene>
    <name evidence="5" type="primary">CCDC37</name>
    <name evidence="5" type="ORF">Ciccas_002861</name>
</gene>
<dbReference type="InterPro" id="IPR051147">
    <property type="entry name" value="CFAP_domain-containing"/>
</dbReference>
<protein>
    <submittedName>
        <fullName evidence="5">Cilia- and flagella-associated protein 100</fullName>
    </submittedName>
</protein>
<keyword evidence="6" id="KW-1185">Reference proteome</keyword>
<dbReference type="Pfam" id="PF13863">
    <property type="entry name" value="DUF4200"/>
    <property type="match status" value="1"/>
</dbReference>
<dbReference type="GO" id="GO:0005856">
    <property type="term" value="C:cytoskeleton"/>
    <property type="evidence" value="ECO:0007669"/>
    <property type="project" value="UniProtKB-ARBA"/>
</dbReference>
<proteinExistence type="predicted"/>
<dbReference type="Proteomes" id="UP001626550">
    <property type="component" value="Unassembled WGS sequence"/>
</dbReference>
<dbReference type="EMBL" id="JBJKFK010000239">
    <property type="protein sequence ID" value="KAL3318485.1"/>
    <property type="molecule type" value="Genomic_DNA"/>
</dbReference>
<keyword evidence="1 2" id="KW-0175">Coiled coil</keyword>
<evidence type="ECO:0000313" key="6">
    <source>
        <dbReference type="Proteomes" id="UP001626550"/>
    </source>
</evidence>
<feature type="region of interest" description="Disordered" evidence="3">
    <location>
        <begin position="404"/>
        <end position="425"/>
    </location>
</feature>
<evidence type="ECO:0000256" key="2">
    <source>
        <dbReference type="SAM" id="Coils"/>
    </source>
</evidence>
<evidence type="ECO:0000259" key="4">
    <source>
        <dbReference type="Pfam" id="PF13863"/>
    </source>
</evidence>
<feature type="region of interest" description="Disordered" evidence="3">
    <location>
        <begin position="209"/>
        <end position="232"/>
    </location>
</feature>
<sequence length="480" mass="56616">MNRIAVNQERDRQRNLKVHEKIPVSQTSIFRREALRLGEKEESQLLRKARAKSKTKNDYAKLVLEATKSNPFEIIFLFLDRPLDREPLEDYINKKREMFMVQYSISIKKSEIKHLEGIAATEEKKLEVAEQCLEQDAALFDEFLKENDRNSVEAIALAEQQTKKRIHLNDEIKQLNSQILQIKADINRYEEKLKDYKVYGQFLEELVPEPQKSERRSKREQRKLNKRKERKNLEEEELNKQIAKYTAKAPKLPELNFESTRSASRSGSTDVTLSEDEDFDSEPELFFKEPDEVLDLFTELEEANLSLIQNCQEAEENLEQMKHAIRKMKTVAIVDFGDQNVEEQRAFLDEIHGTVKKIYMECIHSDAETLTTIQMLTEIEDRMENLFKALEMLPQDEVEAAQREKEMERRSKAREEKKLQQKLQQEDRIRKALERAKAAPKKQTGRRIMERSKPTVVCISNEDKTEKYSKEDEELAYFFT</sequence>